<organism evidence="2 3">
    <name type="scientific">Mucilaginibacter corticis</name>
    <dbReference type="NCBI Taxonomy" id="2597670"/>
    <lineage>
        <taxon>Bacteria</taxon>
        <taxon>Pseudomonadati</taxon>
        <taxon>Bacteroidota</taxon>
        <taxon>Sphingobacteriia</taxon>
        <taxon>Sphingobacteriales</taxon>
        <taxon>Sphingobacteriaceae</taxon>
        <taxon>Mucilaginibacter</taxon>
    </lineage>
</organism>
<name>A0A556MMC6_9SPHI</name>
<dbReference type="Gene3D" id="2.40.50.1020">
    <property type="entry name" value="LytTr DNA-binding domain"/>
    <property type="match status" value="1"/>
</dbReference>
<keyword evidence="3" id="KW-1185">Reference proteome</keyword>
<gene>
    <name evidence="2" type="ORF">FO440_10655</name>
</gene>
<accession>A0A556MMC6</accession>
<evidence type="ECO:0000313" key="2">
    <source>
        <dbReference type="EMBL" id="TSJ41091.1"/>
    </source>
</evidence>
<sequence length="60" mass="7127">MIKVLRNSVSIFPKYGGQALRDIQLIHRSFIININHIKKIHKNRLWIEKTEIPIGKTYKN</sequence>
<dbReference type="AlphaFoldDB" id="A0A556MMC6"/>
<dbReference type="Pfam" id="PF04397">
    <property type="entry name" value="LytTR"/>
    <property type="match status" value="1"/>
</dbReference>
<dbReference type="Proteomes" id="UP000318733">
    <property type="component" value="Unassembled WGS sequence"/>
</dbReference>
<dbReference type="OrthoDB" id="1646880at2"/>
<dbReference type="EMBL" id="VLPK01000002">
    <property type="protein sequence ID" value="TSJ41091.1"/>
    <property type="molecule type" value="Genomic_DNA"/>
</dbReference>
<evidence type="ECO:0000313" key="3">
    <source>
        <dbReference type="Proteomes" id="UP000318733"/>
    </source>
</evidence>
<comment type="caution">
    <text evidence="2">The sequence shown here is derived from an EMBL/GenBank/DDBJ whole genome shotgun (WGS) entry which is preliminary data.</text>
</comment>
<proteinExistence type="predicted"/>
<dbReference type="InterPro" id="IPR007492">
    <property type="entry name" value="LytTR_DNA-bd_dom"/>
</dbReference>
<dbReference type="GO" id="GO:0003677">
    <property type="term" value="F:DNA binding"/>
    <property type="evidence" value="ECO:0007669"/>
    <property type="project" value="InterPro"/>
</dbReference>
<feature type="domain" description="HTH LytTR-type" evidence="1">
    <location>
        <begin position="26"/>
        <end position="59"/>
    </location>
</feature>
<reference evidence="2 3" key="1">
    <citation type="submission" date="2019-07" db="EMBL/GenBank/DDBJ databases">
        <authorList>
            <person name="Huq M.A."/>
        </authorList>
    </citation>
    <scope>NUCLEOTIDE SEQUENCE [LARGE SCALE GENOMIC DNA]</scope>
    <source>
        <strain evidence="2 3">MAH-19</strain>
    </source>
</reference>
<protein>
    <recommendedName>
        <fullName evidence="1">HTH LytTR-type domain-containing protein</fullName>
    </recommendedName>
</protein>
<evidence type="ECO:0000259" key="1">
    <source>
        <dbReference type="Pfam" id="PF04397"/>
    </source>
</evidence>